<dbReference type="OrthoDB" id="4097133at2759"/>
<feature type="region of interest" description="Disordered" evidence="2">
    <location>
        <begin position="131"/>
        <end position="151"/>
    </location>
</feature>
<feature type="region of interest" description="Disordered" evidence="2">
    <location>
        <begin position="835"/>
        <end position="868"/>
    </location>
</feature>
<feature type="coiled-coil region" evidence="1">
    <location>
        <begin position="90"/>
        <end position="124"/>
    </location>
</feature>
<keyword evidence="1" id="KW-0175">Coiled coil</keyword>
<dbReference type="AlphaFoldDB" id="A0A9P8AL81"/>
<dbReference type="RefSeq" id="XP_043051359.1">
    <property type="nucleotide sequence ID" value="XM_043192971.1"/>
</dbReference>
<feature type="region of interest" description="Disordered" evidence="2">
    <location>
        <begin position="446"/>
        <end position="491"/>
    </location>
</feature>
<accession>A0A9P8AL81</accession>
<keyword evidence="4" id="KW-1185">Reference proteome</keyword>
<evidence type="ECO:0000256" key="2">
    <source>
        <dbReference type="SAM" id="MobiDB-lite"/>
    </source>
</evidence>
<sequence length="917" mass="102728">MGDEGSLGIEGARRRIEEMKRRRQEHKHSTGDTTPNLHSPVLPIEPVSRRTSSSINSDDVMVSMLKQEIAKLNDIIVAHEITILKQVTELKKQESIINELKNDNRDLLLVKMELDERIMDLETELTTSKTLKKPIEDSEDSKVVPEDQAVPVEVDTAVEEVEESLKDEFVDDSVNQQQENSVPDNVTSSSPPLFSQETEIGEPPELSESNKPLIEEVEIQNALELNEDNGKEMESPHIEEAVESESQGGKLEDDPQTQTVQREKLLELFMDDPLLDSDLLDDELLDSDGINDEETLPEDDVHKERKERPTTEQDETGASEEHNNLNMEVVLDIEETIPELKLDEDKGNIKQEITNSESSSSNIFEEIATPGLKIGELAPEVTEPIILELLEEESALENHVSSGVLDVQDNNQTKDENDSKAKTGADIQITTPPAEDLNAGVGAIDEHQEVDPKDLSKSNTTEEVHTEEDTFEVSKVTDDTSSNEQSDSIDHEIDLNDTVNDLNDTVNDKEHESDSMIDDVNELDLNDVVDEDDHHITAISQEDVEITDKTDLLPEVTEIESFTKIREGNELSKSQQVALGLAKDISNDFEDLSFKTQVTLPSTANTDMPKEDMIESDFLKSLKSTEFKPDDRQPLYESAYNPYQHVPEDSPYDHSVYQDSQYFEEPKEHMSVVDVGETQLKDVMESELLPKEVDVVALDAPIEEHTKTENNLEEENPEAHAFLEETLVEAEKEEVQVEVDSPVEHNVNEQTAFEPLTESITDEPPSETDKPESSSEDDLSKNESNRDILSTDPAGEDEEEDLPASSIDVTTTYTVGLNRHTSNLKPPIMDSINTTPASSPDAVSIKSKPISTPILSPPPPIRSPDRPIKPPITLNEYLPRGSVEIPQTSDFRDNLKRWKGWQVNMINWNISSPRVAL</sequence>
<protein>
    <submittedName>
        <fullName evidence="3">Uncharacterized protein</fullName>
    </submittedName>
</protein>
<feature type="compositionally biased region" description="Basic and acidic residues" evidence="2">
    <location>
        <begin position="299"/>
        <end position="311"/>
    </location>
</feature>
<feature type="compositionally biased region" description="Basic and acidic residues" evidence="2">
    <location>
        <begin position="767"/>
        <end position="786"/>
    </location>
</feature>
<feature type="region of interest" description="Disordered" evidence="2">
    <location>
        <begin position="167"/>
        <end position="263"/>
    </location>
</feature>
<feature type="compositionally biased region" description="Basic and acidic residues" evidence="2">
    <location>
        <begin position="446"/>
        <end position="468"/>
    </location>
</feature>
<feature type="compositionally biased region" description="Basic and acidic residues" evidence="2">
    <location>
        <begin position="412"/>
        <end position="423"/>
    </location>
</feature>
<gene>
    <name evidence="3" type="ORF">KQ657_002199</name>
</gene>
<proteinExistence type="predicted"/>
<feature type="compositionally biased region" description="Basic and acidic residues" evidence="2">
    <location>
        <begin position="228"/>
        <end position="240"/>
    </location>
</feature>
<feature type="region of interest" description="Disordered" evidence="2">
    <location>
        <begin position="402"/>
        <end position="426"/>
    </location>
</feature>
<name>A0A9P8AL81_9ASCO</name>
<reference evidence="3" key="1">
    <citation type="submission" date="2021-03" db="EMBL/GenBank/DDBJ databases">
        <authorList>
            <person name="Palmer J.M."/>
        </authorList>
    </citation>
    <scope>NUCLEOTIDE SEQUENCE</scope>
    <source>
        <strain evidence="3">ARV_011</strain>
    </source>
</reference>
<evidence type="ECO:0000313" key="3">
    <source>
        <dbReference type="EMBL" id="KAG7195814.1"/>
    </source>
</evidence>
<evidence type="ECO:0000313" key="4">
    <source>
        <dbReference type="Proteomes" id="UP000790833"/>
    </source>
</evidence>
<organism evidence="3 4">
    <name type="scientific">Scheffersomyces spartinae</name>
    <dbReference type="NCBI Taxonomy" id="45513"/>
    <lineage>
        <taxon>Eukaryota</taxon>
        <taxon>Fungi</taxon>
        <taxon>Dikarya</taxon>
        <taxon>Ascomycota</taxon>
        <taxon>Saccharomycotina</taxon>
        <taxon>Pichiomycetes</taxon>
        <taxon>Debaryomycetaceae</taxon>
        <taxon>Scheffersomyces</taxon>
    </lineage>
</organism>
<feature type="region of interest" description="Disordered" evidence="2">
    <location>
        <begin position="284"/>
        <end position="329"/>
    </location>
</feature>
<comment type="caution">
    <text evidence="3">The sequence shown here is derived from an EMBL/GenBank/DDBJ whole genome shotgun (WGS) entry which is preliminary data.</text>
</comment>
<feature type="compositionally biased region" description="Basic and acidic residues" evidence="2">
    <location>
        <begin position="11"/>
        <end position="20"/>
    </location>
</feature>
<feature type="region of interest" description="Disordered" evidence="2">
    <location>
        <begin position="1"/>
        <end position="52"/>
    </location>
</feature>
<feature type="region of interest" description="Disordered" evidence="2">
    <location>
        <begin position="732"/>
        <end position="809"/>
    </location>
</feature>
<feature type="compositionally biased region" description="Polar residues" evidence="2">
    <location>
        <begin position="173"/>
        <end position="198"/>
    </location>
</feature>
<dbReference type="EMBL" id="JAHMUF010000002">
    <property type="protein sequence ID" value="KAG7195814.1"/>
    <property type="molecule type" value="Genomic_DNA"/>
</dbReference>
<feature type="compositionally biased region" description="Basic and acidic residues" evidence="2">
    <location>
        <begin position="133"/>
        <end position="145"/>
    </location>
</feature>
<dbReference type="Proteomes" id="UP000790833">
    <property type="component" value="Unassembled WGS sequence"/>
</dbReference>
<feature type="compositionally biased region" description="Acidic residues" evidence="2">
    <location>
        <begin position="284"/>
        <end position="298"/>
    </location>
</feature>
<feature type="compositionally biased region" description="Low complexity" evidence="2">
    <location>
        <begin position="844"/>
        <end position="854"/>
    </location>
</feature>
<dbReference type="GeneID" id="66115573"/>
<evidence type="ECO:0000256" key="1">
    <source>
        <dbReference type="SAM" id="Coils"/>
    </source>
</evidence>